<protein>
    <submittedName>
        <fullName evidence="1">OGG1 protein</fullName>
    </submittedName>
</protein>
<dbReference type="EMBL" id="CAJNIZ010011570">
    <property type="protein sequence ID" value="CAE7321561.1"/>
    <property type="molecule type" value="Genomic_DNA"/>
</dbReference>
<reference evidence="1" key="1">
    <citation type="submission" date="2021-02" db="EMBL/GenBank/DDBJ databases">
        <authorList>
            <person name="Dougan E. K."/>
            <person name="Rhodes N."/>
            <person name="Thang M."/>
            <person name="Chan C."/>
        </authorList>
    </citation>
    <scope>NUCLEOTIDE SEQUENCE</scope>
</reference>
<accession>A0A812NUQ3</accession>
<comment type="caution">
    <text evidence="1">The sequence shown here is derived from an EMBL/GenBank/DDBJ whole genome shotgun (WGS) entry which is preliminary data.</text>
</comment>
<dbReference type="Proteomes" id="UP000649617">
    <property type="component" value="Unassembled WGS sequence"/>
</dbReference>
<dbReference type="AlphaFoldDB" id="A0A812NUQ3"/>
<name>A0A812NUQ3_SYMPI</name>
<feature type="non-terminal residue" evidence="1">
    <location>
        <position position="121"/>
    </location>
</feature>
<keyword evidence="2" id="KW-1185">Reference proteome</keyword>
<proteinExistence type="predicted"/>
<evidence type="ECO:0000313" key="1">
    <source>
        <dbReference type="EMBL" id="CAE7321561.1"/>
    </source>
</evidence>
<evidence type="ECO:0000313" key="2">
    <source>
        <dbReference type="Proteomes" id="UP000649617"/>
    </source>
</evidence>
<sequence length="121" mass="14045">EKLRQLLLEHGDFDKIEGHLERWHQQLQQKKETGGSMADHAFEKWARPRGLVRKNPVHGNEEADIPLEMQWTKLSETGNRVGFASKFSMDVLWTDMNGWITSWCSRTCSCFRLAPNKVYAA</sequence>
<organism evidence="1 2">
    <name type="scientific">Symbiodinium pilosum</name>
    <name type="common">Dinoflagellate</name>
    <dbReference type="NCBI Taxonomy" id="2952"/>
    <lineage>
        <taxon>Eukaryota</taxon>
        <taxon>Sar</taxon>
        <taxon>Alveolata</taxon>
        <taxon>Dinophyceae</taxon>
        <taxon>Suessiales</taxon>
        <taxon>Symbiodiniaceae</taxon>
        <taxon>Symbiodinium</taxon>
    </lineage>
</organism>
<gene>
    <name evidence="1" type="primary">OGG1</name>
    <name evidence="1" type="ORF">SPIL2461_LOCUS7429</name>
</gene>